<dbReference type="Proteomes" id="UP000298200">
    <property type="component" value="Unassembled WGS sequence"/>
</dbReference>
<feature type="domain" description="SpoU L30e-like N-terminal" evidence="4">
    <location>
        <begin position="5"/>
        <end position="91"/>
    </location>
</feature>
<evidence type="ECO:0000313" key="5">
    <source>
        <dbReference type="EMBL" id="TGL17094.1"/>
    </source>
</evidence>
<sequence length="272" mass="30859">MTVRNAEFQIISALRTNRTKRSKEKEVFVEGTEAIKQLITARWEVTRILYRESFVLSSWAKDVLLSFSKAKQFEVKEDLYLELSEKENPSELLITAKMNQQNVYDLSDFVETVQSKKDSLFLLFDRPSDFGNFGSILRSCDAFQVDFVFLIGHSIDVYDPKVIRSSLGALFHTKLVFVNEFESLVSFVENGKQRNGLTVIGSDSSGGEELQETKIECPTLFILGNERKGMSVNLQALCDKIVRIPMMGVVNSLNVASAASIFLWELAKLRKK</sequence>
<proteinExistence type="predicted"/>
<evidence type="ECO:0000256" key="1">
    <source>
        <dbReference type="ARBA" id="ARBA00022603"/>
    </source>
</evidence>
<keyword evidence="6" id="KW-1185">Reference proteome</keyword>
<evidence type="ECO:0000259" key="3">
    <source>
        <dbReference type="Pfam" id="PF00588"/>
    </source>
</evidence>
<organism evidence="5 6">
    <name type="scientific">Leptospira yanagawae</name>
    <dbReference type="NCBI Taxonomy" id="293069"/>
    <lineage>
        <taxon>Bacteria</taxon>
        <taxon>Pseudomonadati</taxon>
        <taxon>Spirochaetota</taxon>
        <taxon>Spirochaetia</taxon>
        <taxon>Leptospirales</taxon>
        <taxon>Leptospiraceae</taxon>
        <taxon>Leptospira</taxon>
    </lineage>
</organism>
<dbReference type="EMBL" id="RQFU01000026">
    <property type="protein sequence ID" value="TGL17094.1"/>
    <property type="molecule type" value="Genomic_DNA"/>
</dbReference>
<protein>
    <submittedName>
        <fullName evidence="5">RNA methyltransferase</fullName>
    </submittedName>
</protein>
<evidence type="ECO:0000313" key="6">
    <source>
        <dbReference type="Proteomes" id="UP000298200"/>
    </source>
</evidence>
<dbReference type="InterPro" id="IPR029028">
    <property type="entry name" value="Alpha/beta_knot_MTases"/>
</dbReference>
<reference evidence="6" key="1">
    <citation type="journal article" date="2019" name="PLoS Negl. Trop. Dis.">
        <title>Revisiting the worldwide diversity of Leptospira species in the environment.</title>
        <authorList>
            <person name="Vincent A.T."/>
            <person name="Schiettekatte O."/>
            <person name="Bourhy P."/>
            <person name="Veyrier F.J."/>
            <person name="Picardeau M."/>
        </authorList>
    </citation>
    <scope>NUCLEOTIDE SEQUENCE [LARGE SCALE GENOMIC DNA]</scope>
    <source>
        <strain evidence="6">201800272</strain>
    </source>
</reference>
<dbReference type="Pfam" id="PF00588">
    <property type="entry name" value="SpoU_methylase"/>
    <property type="match status" value="1"/>
</dbReference>
<keyword evidence="1 5" id="KW-0489">Methyltransferase</keyword>
<dbReference type="Gene3D" id="3.40.1280.10">
    <property type="match status" value="1"/>
</dbReference>
<dbReference type="InterPro" id="IPR029026">
    <property type="entry name" value="tRNA_m1G_MTases_N"/>
</dbReference>
<dbReference type="Pfam" id="PF22655">
    <property type="entry name" value="SpoU_sub_bind_like"/>
    <property type="match status" value="1"/>
</dbReference>
<comment type="caution">
    <text evidence="5">The sequence shown here is derived from an EMBL/GenBank/DDBJ whole genome shotgun (WGS) entry which is preliminary data.</text>
</comment>
<dbReference type="PANTHER" id="PTHR43191">
    <property type="entry name" value="RRNA METHYLTRANSFERASE 3"/>
    <property type="match status" value="1"/>
</dbReference>
<gene>
    <name evidence="5" type="ORF">EHQ46_17300</name>
</gene>
<dbReference type="PANTHER" id="PTHR43191:SF2">
    <property type="entry name" value="RRNA METHYLTRANSFERASE 3, MITOCHONDRIAL"/>
    <property type="match status" value="1"/>
</dbReference>
<keyword evidence="2" id="KW-0808">Transferase</keyword>
<dbReference type="SUPFAM" id="SSF55315">
    <property type="entry name" value="L30e-like"/>
    <property type="match status" value="1"/>
</dbReference>
<dbReference type="RefSeq" id="WP_135637557.1">
    <property type="nucleotide sequence ID" value="NZ_RQFU01000026.1"/>
</dbReference>
<dbReference type="InterPro" id="IPR051259">
    <property type="entry name" value="rRNA_Methyltransferase"/>
</dbReference>
<dbReference type="GO" id="GO:0008168">
    <property type="term" value="F:methyltransferase activity"/>
    <property type="evidence" value="ECO:0007669"/>
    <property type="project" value="UniProtKB-KW"/>
</dbReference>
<dbReference type="InterPro" id="IPR029064">
    <property type="entry name" value="Ribosomal_eL30-like_sf"/>
</dbReference>
<feature type="domain" description="tRNA/rRNA methyltransferase SpoU type" evidence="3">
    <location>
        <begin position="120"/>
        <end position="264"/>
    </location>
</feature>
<evidence type="ECO:0000259" key="4">
    <source>
        <dbReference type="Pfam" id="PF22655"/>
    </source>
</evidence>
<dbReference type="GO" id="GO:0032259">
    <property type="term" value="P:methylation"/>
    <property type="evidence" value="ECO:0007669"/>
    <property type="project" value="UniProtKB-KW"/>
</dbReference>
<name>A0ABY2M173_9LEPT</name>
<evidence type="ECO:0000256" key="2">
    <source>
        <dbReference type="ARBA" id="ARBA00022679"/>
    </source>
</evidence>
<dbReference type="InterPro" id="IPR054578">
    <property type="entry name" value="SpoU_sub_bind-like_N"/>
</dbReference>
<dbReference type="Gene3D" id="3.30.1330.30">
    <property type="match status" value="1"/>
</dbReference>
<accession>A0ABY2M173</accession>
<dbReference type="SUPFAM" id="SSF75217">
    <property type="entry name" value="alpha/beta knot"/>
    <property type="match status" value="1"/>
</dbReference>
<dbReference type="InterPro" id="IPR001537">
    <property type="entry name" value="SpoU_MeTrfase"/>
</dbReference>